<proteinExistence type="predicted"/>
<evidence type="ECO:0000313" key="1">
    <source>
        <dbReference type="EMBL" id="MPR32970.1"/>
    </source>
</evidence>
<dbReference type="EMBL" id="WHLY01000002">
    <property type="protein sequence ID" value="MPR32970.1"/>
    <property type="molecule type" value="Genomic_DNA"/>
</dbReference>
<evidence type="ECO:0000313" key="2">
    <source>
        <dbReference type="Proteomes" id="UP000479293"/>
    </source>
</evidence>
<gene>
    <name evidence="1" type="ORF">GBK04_06255</name>
</gene>
<keyword evidence="2" id="KW-1185">Reference proteome</keyword>
<sequence length="175" mass="19022">MTTIKKLIFIGCMGILSQCATTSPSQSPSMGGGNARVDVEGSADTDNSLLSKGCPLDKLQWLYASQQFDKAKQNQLAEKITQSAQADAATMDRLVANKNTNPMAVSSALKTYIEQASKSRTPVSDEFYQQYVNSRMTMCAVIDALRSGSIKQEDSPKVAGNTFRDVAKSFEKFNN</sequence>
<reference evidence="1 2" key="1">
    <citation type="submission" date="2019-10" db="EMBL/GenBank/DDBJ databases">
        <title>Draft Genome Sequence of Cytophagaceae sp. SJW1-29.</title>
        <authorList>
            <person name="Choi A."/>
        </authorList>
    </citation>
    <scope>NUCLEOTIDE SEQUENCE [LARGE SCALE GENOMIC DNA]</scope>
    <source>
        <strain evidence="1 2">SJW1-29</strain>
    </source>
</reference>
<comment type="caution">
    <text evidence="1">The sequence shown here is derived from an EMBL/GenBank/DDBJ whole genome shotgun (WGS) entry which is preliminary data.</text>
</comment>
<organism evidence="1 2">
    <name type="scientific">Salmonirosea aquatica</name>
    <dbReference type="NCBI Taxonomy" id="2654236"/>
    <lineage>
        <taxon>Bacteria</taxon>
        <taxon>Pseudomonadati</taxon>
        <taxon>Bacteroidota</taxon>
        <taxon>Cytophagia</taxon>
        <taxon>Cytophagales</taxon>
        <taxon>Spirosomataceae</taxon>
        <taxon>Salmonirosea</taxon>
    </lineage>
</organism>
<dbReference type="AlphaFoldDB" id="A0A7C9FBT2"/>
<dbReference type="RefSeq" id="WP_152757860.1">
    <property type="nucleotide sequence ID" value="NZ_WHLY01000002.1"/>
</dbReference>
<protein>
    <submittedName>
        <fullName evidence="1">Uncharacterized protein</fullName>
    </submittedName>
</protein>
<dbReference type="Proteomes" id="UP000479293">
    <property type="component" value="Unassembled WGS sequence"/>
</dbReference>
<name>A0A7C9FBT2_9BACT</name>
<accession>A0A7C9FBT2</accession>